<dbReference type="PANTHER" id="PTHR46291">
    <property type="entry name" value="C2 DOMAIN-CONTAINING PROTEIN"/>
    <property type="match status" value="1"/>
</dbReference>
<reference evidence="3" key="1">
    <citation type="submission" date="2021-02" db="EMBL/GenBank/DDBJ databases">
        <title>Comparative genomics reveals that relaxation of natural selection precedes convergent phenotypic evolution of cavefish.</title>
        <authorList>
            <person name="Peng Z."/>
        </authorList>
    </citation>
    <scope>NUCLEOTIDE SEQUENCE</scope>
    <source>
        <tissue evidence="3">Muscle</tissue>
    </source>
</reference>
<protein>
    <submittedName>
        <fullName evidence="3">C2 calcium-dependent domain-containing protein 4C-like</fullName>
    </submittedName>
</protein>
<comment type="caution">
    <text evidence="3">The sequence shown here is derived from an EMBL/GenBank/DDBJ whole genome shotgun (WGS) entry which is preliminary data.</text>
</comment>
<dbReference type="InterPro" id="IPR000008">
    <property type="entry name" value="C2_dom"/>
</dbReference>
<organism evidence="3 4">
    <name type="scientific">Triplophysa rosa</name>
    <name type="common">Cave loach</name>
    <dbReference type="NCBI Taxonomy" id="992332"/>
    <lineage>
        <taxon>Eukaryota</taxon>
        <taxon>Metazoa</taxon>
        <taxon>Chordata</taxon>
        <taxon>Craniata</taxon>
        <taxon>Vertebrata</taxon>
        <taxon>Euteleostomi</taxon>
        <taxon>Actinopterygii</taxon>
        <taxon>Neopterygii</taxon>
        <taxon>Teleostei</taxon>
        <taxon>Ostariophysi</taxon>
        <taxon>Cypriniformes</taxon>
        <taxon>Nemacheilidae</taxon>
        <taxon>Triplophysa</taxon>
    </lineage>
</organism>
<feature type="compositionally biased region" description="Polar residues" evidence="1">
    <location>
        <begin position="164"/>
        <end position="176"/>
    </location>
</feature>
<feature type="domain" description="C2" evidence="2">
    <location>
        <begin position="262"/>
        <end position="381"/>
    </location>
</feature>
<dbReference type="InterPro" id="IPR043549">
    <property type="entry name" value="C2C4C/C2C4D"/>
</dbReference>
<dbReference type="SUPFAM" id="SSF49562">
    <property type="entry name" value="C2 domain (Calcium/lipid-binding domain, CaLB)"/>
    <property type="match status" value="1"/>
</dbReference>
<dbReference type="Proteomes" id="UP001059041">
    <property type="component" value="Linkage Group LG17"/>
</dbReference>
<dbReference type="SMART" id="SM00239">
    <property type="entry name" value="C2"/>
    <property type="match status" value="1"/>
</dbReference>
<feature type="region of interest" description="Disordered" evidence="1">
    <location>
        <begin position="164"/>
        <end position="231"/>
    </location>
</feature>
<gene>
    <name evidence="3" type="ORF">IRJ41_012832</name>
</gene>
<dbReference type="CDD" id="cd00030">
    <property type="entry name" value="C2"/>
    <property type="match status" value="1"/>
</dbReference>
<name>A0A9W7THT2_TRIRA</name>
<dbReference type="InterPro" id="IPR035892">
    <property type="entry name" value="C2_domain_sf"/>
</dbReference>
<proteinExistence type="predicted"/>
<dbReference type="PROSITE" id="PS50004">
    <property type="entry name" value="C2"/>
    <property type="match status" value="1"/>
</dbReference>
<feature type="compositionally biased region" description="Basic and acidic residues" evidence="1">
    <location>
        <begin position="182"/>
        <end position="215"/>
    </location>
</feature>
<dbReference type="EMBL" id="JAFHDT010000017">
    <property type="protein sequence ID" value="KAI7797495.1"/>
    <property type="molecule type" value="Genomic_DNA"/>
</dbReference>
<evidence type="ECO:0000259" key="2">
    <source>
        <dbReference type="PROSITE" id="PS50004"/>
    </source>
</evidence>
<dbReference type="PANTHER" id="PTHR46291:SF9">
    <property type="entry name" value="C2 CALCIUM-DEPENDENT DOMAIN-CONTAINING PROTEIN 4C-LIKE"/>
    <property type="match status" value="1"/>
</dbReference>
<evidence type="ECO:0000313" key="4">
    <source>
        <dbReference type="Proteomes" id="UP001059041"/>
    </source>
</evidence>
<dbReference type="Pfam" id="PF00168">
    <property type="entry name" value="C2"/>
    <property type="match status" value="1"/>
</dbReference>
<dbReference type="OrthoDB" id="9947256at2759"/>
<dbReference type="AlphaFoldDB" id="A0A9W7THT2"/>
<sequence>MWIIQRMQEGAESLPLHISHLISKNKEEISAKTSIFNKLHNNVLTPDKIPDFFLPPKLTKRCLVADAKKISQCLSEEIKGLSCGKLAASRPGQRASLNKSTAALNKLKPIPYSLKCYESGLFESPNTRRKESLFHSTLTSYTLERMTIRAPKLACRSLLKAASTESDTPSADSTPHSSPPPIRRENFKNECLKPGDPPEHNLRDDRVFSDLDKKPPMPRVPQRTKVIQASRSAKLAPPIQCPLDMLHCQERFHQEHVLPLPQRGRVRLSAFRSSATGCSATVRIRVVSIEGLREPGDLRPLTCSLTLSLNPGKLQRQHSAIIRNCRNPVFNEDFFFTEPEEQERGLRGLDLRLKVLDKASGLGRGVVLGIVVKPLCQLLPL</sequence>
<dbReference type="Gene3D" id="2.60.40.150">
    <property type="entry name" value="C2 domain"/>
    <property type="match status" value="1"/>
</dbReference>
<evidence type="ECO:0000313" key="3">
    <source>
        <dbReference type="EMBL" id="KAI7797495.1"/>
    </source>
</evidence>
<evidence type="ECO:0000256" key="1">
    <source>
        <dbReference type="SAM" id="MobiDB-lite"/>
    </source>
</evidence>
<keyword evidence="4" id="KW-1185">Reference proteome</keyword>
<accession>A0A9W7THT2</accession>